<name>A0ABW0PEP9_9BURK</name>
<evidence type="ECO:0008006" key="4">
    <source>
        <dbReference type="Google" id="ProtNLM"/>
    </source>
</evidence>
<dbReference type="RefSeq" id="WP_379719384.1">
    <property type="nucleotide sequence ID" value="NZ_JBHSMS010000026.1"/>
</dbReference>
<keyword evidence="1" id="KW-0732">Signal</keyword>
<gene>
    <name evidence="2" type="ORF">ACFPOU_08295</name>
</gene>
<sequence>MKHYGKFIVPAVLALGASMSGCGKQAAAPAPQAAPVIEAYAPPKNTNATVLGAIKKSDWYMVVSAPGSAKPLVIWSESKSVCERDVGEFSLKAVHPASKAEPPKSWCMQGKEIQSKLGV</sequence>
<feature type="signal peptide" evidence="1">
    <location>
        <begin position="1"/>
        <end position="26"/>
    </location>
</feature>
<feature type="chain" id="PRO_5047421765" description="Common-antigen outer membrane protein" evidence="1">
    <location>
        <begin position="27"/>
        <end position="119"/>
    </location>
</feature>
<dbReference type="Proteomes" id="UP001596031">
    <property type="component" value="Unassembled WGS sequence"/>
</dbReference>
<dbReference type="PROSITE" id="PS51257">
    <property type="entry name" value="PROKAR_LIPOPROTEIN"/>
    <property type="match status" value="1"/>
</dbReference>
<proteinExistence type="predicted"/>
<evidence type="ECO:0000313" key="3">
    <source>
        <dbReference type="Proteomes" id="UP001596031"/>
    </source>
</evidence>
<evidence type="ECO:0000313" key="2">
    <source>
        <dbReference type="EMBL" id="MFC5511126.1"/>
    </source>
</evidence>
<protein>
    <recommendedName>
        <fullName evidence="4">Common-antigen outer membrane protein</fullName>
    </recommendedName>
</protein>
<reference evidence="3" key="1">
    <citation type="journal article" date="2019" name="Int. J. Syst. Evol. Microbiol.">
        <title>The Global Catalogue of Microorganisms (GCM) 10K type strain sequencing project: providing services to taxonomists for standard genome sequencing and annotation.</title>
        <authorList>
            <consortium name="The Broad Institute Genomics Platform"/>
            <consortium name="The Broad Institute Genome Sequencing Center for Infectious Disease"/>
            <person name="Wu L."/>
            <person name="Ma J."/>
        </authorList>
    </citation>
    <scope>NUCLEOTIDE SEQUENCE [LARGE SCALE GENOMIC DNA]</scope>
    <source>
        <strain evidence="3">CCUG 38813</strain>
    </source>
</reference>
<dbReference type="EMBL" id="JBHSMS010000026">
    <property type="protein sequence ID" value="MFC5511126.1"/>
    <property type="molecule type" value="Genomic_DNA"/>
</dbReference>
<evidence type="ECO:0000256" key="1">
    <source>
        <dbReference type="SAM" id="SignalP"/>
    </source>
</evidence>
<organism evidence="2 3">
    <name type="scientific">Massilia jejuensis</name>
    <dbReference type="NCBI Taxonomy" id="648894"/>
    <lineage>
        <taxon>Bacteria</taxon>
        <taxon>Pseudomonadati</taxon>
        <taxon>Pseudomonadota</taxon>
        <taxon>Betaproteobacteria</taxon>
        <taxon>Burkholderiales</taxon>
        <taxon>Oxalobacteraceae</taxon>
        <taxon>Telluria group</taxon>
        <taxon>Massilia</taxon>
    </lineage>
</organism>
<comment type="caution">
    <text evidence="2">The sequence shown here is derived from an EMBL/GenBank/DDBJ whole genome shotgun (WGS) entry which is preliminary data.</text>
</comment>
<keyword evidence="3" id="KW-1185">Reference proteome</keyword>
<accession>A0ABW0PEP9</accession>